<proteinExistence type="predicted"/>
<keyword evidence="3" id="KW-1185">Reference proteome</keyword>
<comment type="caution">
    <text evidence="2">The sequence shown here is derived from an EMBL/GenBank/DDBJ whole genome shotgun (WGS) entry which is preliminary data.</text>
</comment>
<protein>
    <submittedName>
        <fullName evidence="2">Uncharacterized protein</fullName>
    </submittedName>
</protein>
<feature type="compositionally biased region" description="Polar residues" evidence="1">
    <location>
        <begin position="806"/>
        <end position="828"/>
    </location>
</feature>
<reference evidence="2" key="1">
    <citation type="submission" date="2023-01" db="EMBL/GenBank/DDBJ databases">
        <title>Genome assembly of the deep-sea coral Lophelia pertusa.</title>
        <authorList>
            <person name="Herrera S."/>
            <person name="Cordes E."/>
        </authorList>
    </citation>
    <scope>NUCLEOTIDE SEQUENCE</scope>
    <source>
        <strain evidence="2">USNM1676648</strain>
        <tissue evidence="2">Polyp</tissue>
    </source>
</reference>
<dbReference type="AlphaFoldDB" id="A0A9X0D206"/>
<evidence type="ECO:0000313" key="3">
    <source>
        <dbReference type="Proteomes" id="UP001163046"/>
    </source>
</evidence>
<feature type="region of interest" description="Disordered" evidence="1">
    <location>
        <begin position="806"/>
        <end position="872"/>
    </location>
</feature>
<sequence>MIRNKINPSFPQSECDCGTCHSRCASDASWSSTRSSISRENFALTSNGHGEIVHKPSVAVQKPSRHLSPPSSTMEMKSCSTSPEFFLRPHLTRGEYAYWNSRFCCVSSTRACASNPTEDITVTYQHRTPSVCVRNSTGIPYCDEQLPSSGVPAVHSQAHIGSTENTTLTYQHSTRSVCVRNSTGEPRILPLSGLPVVHNHGHNGSTENTTLTYQHRTPSVCVRNSTGIPGILPLSGVPVVHSHAHSGSTENTNQTYQHRTPSVSIRNSTGIPGIPPLSGVPVVHSHAHSGSTENTTLTYEHRTPSVCVRNSTGIPYCDERFPSSGVPAVYSHAHSGSTENTSQTYQHRTPSVCVRNSTGIPYCDERLPSSGVPVVHSHAHSGSTENTTLTYQHGTPSVCVRNSTGIPYCYERLRSSGVPEVHSHAHSGSTENTTLTYQHGTPSVCVRNSTGIPYCYERPPSSGVPEVHSHAHSGSTENTTLTYQHRTPSVCVRNSTGIPYCDERLPSSGVPEVHSHAHSGSTENTTLTYQHRTPSVCVRNSTGIPYSDERLPSSGVPVVYSHAHSGSTENTTLTYQHRNPSVCVRNSTGIPGILPLSGVPVVPSPAFSENCCSNARNGPMASFPEMLPSIATTSHEQETMTASVPGCSYPANTNFKESTGQYIFRDEGIVGDPSSLERFVPPTSQVENRLDRSSCCDITGDDQAKLRKNILKGHLCEYQSFGEKPSSRSLTSSSSHEGVNHSTGSADICDSTGKDVVHPDLSSTDLCPVKRKPRSTSEHVGYLQGKFKRQCVGDYINGIHDAEAANETSDVNPPISNSCDNDASFNINESRDTRRSREITKPPNQDSMEKITSGTITSGNITSGTVREPGSTALTEAQPIIIDLTDDNNNAEVKQRVLEVGDQAPNGRDKPPERKDIDDVIKTVKPVQRRLLNNGRASVSDGCALDHDSMPRLIGVLPSAMATAISSLRK</sequence>
<name>A0A9X0D206_9CNID</name>
<evidence type="ECO:0000256" key="1">
    <source>
        <dbReference type="SAM" id="MobiDB-lite"/>
    </source>
</evidence>
<feature type="region of interest" description="Disordered" evidence="1">
    <location>
        <begin position="722"/>
        <end position="754"/>
    </location>
</feature>
<gene>
    <name evidence="2" type="ORF">OS493_022901</name>
</gene>
<evidence type="ECO:0000313" key="2">
    <source>
        <dbReference type="EMBL" id="KAJ7384267.1"/>
    </source>
</evidence>
<feature type="compositionally biased region" description="Low complexity" evidence="1">
    <location>
        <begin position="851"/>
        <end position="865"/>
    </location>
</feature>
<dbReference type="OrthoDB" id="5984608at2759"/>
<feature type="compositionally biased region" description="Polar residues" evidence="1">
    <location>
        <begin position="736"/>
        <end position="745"/>
    </location>
</feature>
<feature type="compositionally biased region" description="Basic and acidic residues" evidence="1">
    <location>
        <begin position="829"/>
        <end position="840"/>
    </location>
</feature>
<dbReference type="Proteomes" id="UP001163046">
    <property type="component" value="Unassembled WGS sequence"/>
</dbReference>
<accession>A0A9X0D206</accession>
<dbReference type="EMBL" id="MU825889">
    <property type="protein sequence ID" value="KAJ7384267.1"/>
    <property type="molecule type" value="Genomic_DNA"/>
</dbReference>
<organism evidence="2 3">
    <name type="scientific">Desmophyllum pertusum</name>
    <dbReference type="NCBI Taxonomy" id="174260"/>
    <lineage>
        <taxon>Eukaryota</taxon>
        <taxon>Metazoa</taxon>
        <taxon>Cnidaria</taxon>
        <taxon>Anthozoa</taxon>
        <taxon>Hexacorallia</taxon>
        <taxon>Scleractinia</taxon>
        <taxon>Caryophylliina</taxon>
        <taxon>Caryophylliidae</taxon>
        <taxon>Desmophyllum</taxon>
    </lineage>
</organism>